<dbReference type="PATRIC" id="fig|219572.3.peg.3016"/>
<feature type="domain" description="BON" evidence="2">
    <location>
        <begin position="3"/>
        <end position="73"/>
    </location>
</feature>
<evidence type="ECO:0000259" key="2">
    <source>
        <dbReference type="PROSITE" id="PS50914"/>
    </source>
</evidence>
<name>A0A172Z1Y9_9PSED</name>
<dbReference type="SMART" id="SM00749">
    <property type="entry name" value="BON"/>
    <property type="match status" value="3"/>
</dbReference>
<organism evidence="3 4">
    <name type="scientific">Pseudomonas antarctica</name>
    <dbReference type="NCBI Taxonomy" id="219572"/>
    <lineage>
        <taxon>Bacteria</taxon>
        <taxon>Pseudomonadati</taxon>
        <taxon>Pseudomonadota</taxon>
        <taxon>Gammaproteobacteria</taxon>
        <taxon>Pseudomonadales</taxon>
        <taxon>Pseudomonadaceae</taxon>
        <taxon>Pseudomonas</taxon>
    </lineage>
</organism>
<dbReference type="InterPro" id="IPR051686">
    <property type="entry name" value="Lipoprotein_DolP"/>
</dbReference>
<dbReference type="RefSeq" id="WP_064452450.1">
    <property type="nucleotide sequence ID" value="NZ_CP015600.1"/>
</dbReference>
<keyword evidence="1" id="KW-0732">Signal</keyword>
<evidence type="ECO:0000313" key="4">
    <source>
        <dbReference type="Proteomes" id="UP000077829"/>
    </source>
</evidence>
<evidence type="ECO:0000313" key="3">
    <source>
        <dbReference type="EMBL" id="ANF86328.1"/>
    </source>
</evidence>
<reference evidence="3 4" key="1">
    <citation type="submission" date="2016-05" db="EMBL/GenBank/DDBJ databases">
        <title>Complete genome sequence of Pseudomonas antarctica PAMC 27494.</title>
        <authorList>
            <person name="Lee J."/>
        </authorList>
    </citation>
    <scope>NUCLEOTIDE SEQUENCE [LARGE SCALE GENOMIC DNA]</scope>
    <source>
        <strain evidence="3 4">PAMC 27494</strain>
    </source>
</reference>
<dbReference type="Pfam" id="PF04972">
    <property type="entry name" value="BON"/>
    <property type="match status" value="3"/>
</dbReference>
<dbReference type="Gene3D" id="3.30.1340.30">
    <property type="match status" value="3"/>
</dbReference>
<evidence type="ECO:0000256" key="1">
    <source>
        <dbReference type="ARBA" id="ARBA00022729"/>
    </source>
</evidence>
<dbReference type="PANTHER" id="PTHR34606:SF4">
    <property type="entry name" value="OUTER MEMBRANE LIPOPROTEIN DOLP"/>
    <property type="match status" value="1"/>
</dbReference>
<accession>A0A172Z1Y9</accession>
<feature type="domain" description="BON" evidence="2">
    <location>
        <begin position="149"/>
        <end position="217"/>
    </location>
</feature>
<proteinExistence type="predicted"/>
<dbReference type="EMBL" id="CP015600">
    <property type="protein sequence ID" value="ANF86328.1"/>
    <property type="molecule type" value="Genomic_DNA"/>
</dbReference>
<dbReference type="STRING" id="219572.A7J50_2939"/>
<dbReference type="InterPro" id="IPR007055">
    <property type="entry name" value="BON_dom"/>
</dbReference>
<dbReference type="PROSITE" id="PS50914">
    <property type="entry name" value="BON"/>
    <property type="match status" value="3"/>
</dbReference>
<dbReference type="KEGG" id="panr:A7J50_2939"/>
<gene>
    <name evidence="3" type="ORF">A7J50_2939</name>
</gene>
<dbReference type="PANTHER" id="PTHR34606">
    <property type="entry name" value="BON DOMAIN-CONTAINING PROTEIN"/>
    <property type="match status" value="1"/>
</dbReference>
<feature type="domain" description="BON" evidence="2">
    <location>
        <begin position="78"/>
        <end position="146"/>
    </location>
</feature>
<dbReference type="AlphaFoldDB" id="A0A172Z1Y9"/>
<dbReference type="Proteomes" id="UP000077829">
    <property type="component" value="Chromosome"/>
</dbReference>
<protein>
    <submittedName>
        <fullName evidence="3">OsmY domain-containing protein</fullName>
    </submittedName>
</protein>
<dbReference type="InterPro" id="IPR014004">
    <property type="entry name" value="Transpt-assoc_nodulatn_dom_bac"/>
</dbReference>
<sequence length="217" mass="23846">MKTDKQLKNDILAELRWEPSVNAEQIGVEVKDGIVTLAGHVDSFVEKWAAEKAAKKVSGVRALAVEMDVKLPSLSQRNDADIARSADSALEWTTYLPRNTIKIQVESGWVTLDGDVEWEYQRRAALSAVRNLMGVKGINNNIVIKSKVTANGVKADIIDALKRRAITDSQKIVVDVHGSDVTLSGTVDNWAERDLARHSAWSTAGVQNVQNNIIVAY</sequence>